<feature type="domain" description="HTH tetR-type" evidence="5">
    <location>
        <begin position="15"/>
        <end position="75"/>
    </location>
</feature>
<dbReference type="Gene3D" id="1.10.10.60">
    <property type="entry name" value="Homeodomain-like"/>
    <property type="match status" value="1"/>
</dbReference>
<evidence type="ECO:0000256" key="3">
    <source>
        <dbReference type="ARBA" id="ARBA00023125"/>
    </source>
</evidence>
<evidence type="ECO:0000259" key="5">
    <source>
        <dbReference type="PROSITE" id="PS50977"/>
    </source>
</evidence>
<dbReference type="PROSITE" id="PS50977">
    <property type="entry name" value="HTH_TETR_2"/>
    <property type="match status" value="1"/>
</dbReference>
<evidence type="ECO:0000313" key="6">
    <source>
        <dbReference type="EMBL" id="KKK77557.1"/>
    </source>
</evidence>
<sequence length="203" mass="22574">MKELSGFPTKEQLRDLKRREIVRCAAEKFGNEGYENVPLEAIAAELGVTKAALYNYVSSKNDLLMQCYEVGMDRLVAAVETAMDTSGTAAQKLDAGLQAYIVTMTRKDMQYLWSYTRPMVTSGNKRGVQISRDMIDTMIRKMLQGGITDGSLRPDLDPKLASLVILGAVNWVGIWFREKGDHKPAELARMVATESLKGYLSTP</sequence>
<dbReference type="AlphaFoldDB" id="A0A0F8Y804"/>
<evidence type="ECO:0000256" key="1">
    <source>
        <dbReference type="ARBA" id="ARBA00022491"/>
    </source>
</evidence>
<dbReference type="Pfam" id="PF00440">
    <property type="entry name" value="TetR_N"/>
    <property type="match status" value="1"/>
</dbReference>
<organism evidence="6">
    <name type="scientific">marine sediment metagenome</name>
    <dbReference type="NCBI Taxonomy" id="412755"/>
    <lineage>
        <taxon>unclassified sequences</taxon>
        <taxon>metagenomes</taxon>
        <taxon>ecological metagenomes</taxon>
    </lineage>
</organism>
<protein>
    <recommendedName>
        <fullName evidence="5">HTH tetR-type domain-containing protein</fullName>
    </recommendedName>
</protein>
<dbReference type="InterPro" id="IPR009057">
    <property type="entry name" value="Homeodomain-like_sf"/>
</dbReference>
<dbReference type="SUPFAM" id="SSF48498">
    <property type="entry name" value="Tetracyclin repressor-like, C-terminal domain"/>
    <property type="match status" value="1"/>
</dbReference>
<reference evidence="6" key="1">
    <citation type="journal article" date="2015" name="Nature">
        <title>Complex archaea that bridge the gap between prokaryotes and eukaryotes.</title>
        <authorList>
            <person name="Spang A."/>
            <person name="Saw J.H."/>
            <person name="Jorgensen S.L."/>
            <person name="Zaremba-Niedzwiedzka K."/>
            <person name="Martijn J."/>
            <person name="Lind A.E."/>
            <person name="van Eijk R."/>
            <person name="Schleper C."/>
            <person name="Guy L."/>
            <person name="Ettema T.J."/>
        </authorList>
    </citation>
    <scope>NUCLEOTIDE SEQUENCE</scope>
</reference>
<dbReference type="Gene3D" id="1.10.357.10">
    <property type="entry name" value="Tetracycline Repressor, domain 2"/>
    <property type="match status" value="1"/>
</dbReference>
<accession>A0A0F8Y804</accession>
<dbReference type="InterPro" id="IPR050109">
    <property type="entry name" value="HTH-type_TetR-like_transc_reg"/>
</dbReference>
<dbReference type="GO" id="GO:0000976">
    <property type="term" value="F:transcription cis-regulatory region binding"/>
    <property type="evidence" value="ECO:0007669"/>
    <property type="project" value="TreeGrafter"/>
</dbReference>
<evidence type="ECO:0000256" key="4">
    <source>
        <dbReference type="ARBA" id="ARBA00023163"/>
    </source>
</evidence>
<dbReference type="EMBL" id="LAZR01054900">
    <property type="protein sequence ID" value="KKK77557.1"/>
    <property type="molecule type" value="Genomic_DNA"/>
</dbReference>
<dbReference type="PANTHER" id="PTHR30055:SF175">
    <property type="entry name" value="HTH-TYPE TRANSCRIPTIONAL REPRESSOR KSTR2"/>
    <property type="match status" value="1"/>
</dbReference>
<dbReference type="PRINTS" id="PR00455">
    <property type="entry name" value="HTHTETR"/>
</dbReference>
<dbReference type="SUPFAM" id="SSF46689">
    <property type="entry name" value="Homeodomain-like"/>
    <property type="match status" value="1"/>
</dbReference>
<evidence type="ECO:0000256" key="2">
    <source>
        <dbReference type="ARBA" id="ARBA00023015"/>
    </source>
</evidence>
<keyword evidence="1" id="KW-0678">Repressor</keyword>
<dbReference type="InterPro" id="IPR001647">
    <property type="entry name" value="HTH_TetR"/>
</dbReference>
<comment type="caution">
    <text evidence="6">The sequence shown here is derived from an EMBL/GenBank/DDBJ whole genome shotgun (WGS) entry which is preliminary data.</text>
</comment>
<dbReference type="GO" id="GO:0003700">
    <property type="term" value="F:DNA-binding transcription factor activity"/>
    <property type="evidence" value="ECO:0007669"/>
    <property type="project" value="TreeGrafter"/>
</dbReference>
<dbReference type="InterPro" id="IPR036271">
    <property type="entry name" value="Tet_transcr_reg_TetR-rel_C_sf"/>
</dbReference>
<name>A0A0F8Y804_9ZZZZ</name>
<keyword evidence="4" id="KW-0804">Transcription</keyword>
<dbReference type="InterPro" id="IPR041490">
    <property type="entry name" value="KstR2_TetR_C"/>
</dbReference>
<dbReference type="Pfam" id="PF17932">
    <property type="entry name" value="TetR_C_24"/>
    <property type="match status" value="1"/>
</dbReference>
<keyword evidence="2" id="KW-0805">Transcription regulation</keyword>
<gene>
    <name evidence="6" type="ORF">LCGC14_2852380</name>
</gene>
<keyword evidence="3" id="KW-0238">DNA-binding</keyword>
<proteinExistence type="predicted"/>
<dbReference type="PANTHER" id="PTHR30055">
    <property type="entry name" value="HTH-TYPE TRANSCRIPTIONAL REGULATOR RUTR"/>
    <property type="match status" value="1"/>
</dbReference>